<reference evidence="10 11" key="1">
    <citation type="submission" date="2017-08" db="EMBL/GenBank/DDBJ databases">
        <title>The strain WRN001 was isolated from Binhai saline alkaline soil, Tianjin, China.</title>
        <authorList>
            <person name="Liu D."/>
            <person name="Zhang G."/>
        </authorList>
    </citation>
    <scope>NUCLEOTIDE SEQUENCE [LARGE SCALE GENOMIC DNA]</scope>
    <source>
        <strain evidence="10 11">WN019</strain>
    </source>
</reference>
<keyword evidence="11" id="KW-1185">Reference proteome</keyword>
<dbReference type="EC" id="2.7.13.3" evidence="2"/>
<dbReference type="SUPFAM" id="SSF55785">
    <property type="entry name" value="PYP-like sensor domain (PAS domain)"/>
    <property type="match status" value="1"/>
</dbReference>
<dbReference type="Pfam" id="PF08448">
    <property type="entry name" value="PAS_4"/>
    <property type="match status" value="1"/>
</dbReference>
<dbReference type="NCBIfam" id="TIGR00229">
    <property type="entry name" value="sensory_box"/>
    <property type="match status" value="1"/>
</dbReference>
<dbReference type="InterPro" id="IPR005467">
    <property type="entry name" value="His_kinase_dom"/>
</dbReference>
<dbReference type="InterPro" id="IPR003594">
    <property type="entry name" value="HATPase_dom"/>
</dbReference>
<name>A0A2A2FG63_9EURY</name>
<dbReference type="InterPro" id="IPR013656">
    <property type="entry name" value="PAS_4"/>
</dbReference>
<evidence type="ECO:0000256" key="3">
    <source>
        <dbReference type="ARBA" id="ARBA00022679"/>
    </source>
</evidence>
<keyword evidence="6" id="KW-0067">ATP-binding</keyword>
<dbReference type="GO" id="GO:0004673">
    <property type="term" value="F:protein histidine kinase activity"/>
    <property type="evidence" value="ECO:0007669"/>
    <property type="project" value="UniProtKB-EC"/>
</dbReference>
<comment type="caution">
    <text evidence="10">The sequence shown here is derived from an EMBL/GenBank/DDBJ whole genome shotgun (WGS) entry which is preliminary data.</text>
</comment>
<evidence type="ECO:0000256" key="4">
    <source>
        <dbReference type="ARBA" id="ARBA00022741"/>
    </source>
</evidence>
<dbReference type="SMART" id="SM00387">
    <property type="entry name" value="HATPase_c"/>
    <property type="match status" value="1"/>
</dbReference>
<evidence type="ECO:0000259" key="7">
    <source>
        <dbReference type="PROSITE" id="PS50109"/>
    </source>
</evidence>
<dbReference type="CDD" id="cd00130">
    <property type="entry name" value="PAS"/>
    <property type="match status" value="1"/>
</dbReference>
<dbReference type="InterPro" id="IPR050980">
    <property type="entry name" value="2C_sensor_his_kinase"/>
</dbReference>
<dbReference type="AlphaFoldDB" id="A0A2A2FG63"/>
<dbReference type="OrthoDB" id="342253at2157"/>
<dbReference type="Proteomes" id="UP000218083">
    <property type="component" value="Unassembled WGS sequence"/>
</dbReference>
<evidence type="ECO:0000259" key="9">
    <source>
        <dbReference type="PROSITE" id="PS50113"/>
    </source>
</evidence>
<dbReference type="PROSITE" id="PS50109">
    <property type="entry name" value="HIS_KIN"/>
    <property type="match status" value="1"/>
</dbReference>
<dbReference type="InterPro" id="IPR000700">
    <property type="entry name" value="PAS-assoc_C"/>
</dbReference>
<evidence type="ECO:0000313" key="11">
    <source>
        <dbReference type="Proteomes" id="UP000218083"/>
    </source>
</evidence>
<accession>A0A2A2FG63</accession>
<evidence type="ECO:0000256" key="1">
    <source>
        <dbReference type="ARBA" id="ARBA00000085"/>
    </source>
</evidence>
<dbReference type="SUPFAM" id="SSF55874">
    <property type="entry name" value="ATPase domain of HSP90 chaperone/DNA topoisomerase II/histidine kinase"/>
    <property type="match status" value="1"/>
</dbReference>
<evidence type="ECO:0000256" key="5">
    <source>
        <dbReference type="ARBA" id="ARBA00022777"/>
    </source>
</evidence>
<dbReference type="PROSITE" id="PS50113">
    <property type="entry name" value="PAC"/>
    <property type="match status" value="1"/>
</dbReference>
<dbReference type="PANTHER" id="PTHR44936">
    <property type="entry name" value="SENSOR PROTEIN CREC"/>
    <property type="match status" value="1"/>
</dbReference>
<dbReference type="SMART" id="SM00091">
    <property type="entry name" value="PAS"/>
    <property type="match status" value="1"/>
</dbReference>
<dbReference type="Pfam" id="PF02518">
    <property type="entry name" value="HATPase_c"/>
    <property type="match status" value="1"/>
</dbReference>
<gene>
    <name evidence="10" type="ORF">CK500_02940</name>
</gene>
<keyword evidence="4" id="KW-0547">Nucleotide-binding</keyword>
<keyword evidence="3" id="KW-0808">Transferase</keyword>
<dbReference type="EMBL" id="NSKC01000002">
    <property type="protein sequence ID" value="PAU84491.1"/>
    <property type="molecule type" value="Genomic_DNA"/>
</dbReference>
<dbReference type="InterPro" id="IPR035965">
    <property type="entry name" value="PAS-like_dom_sf"/>
</dbReference>
<dbReference type="Gene3D" id="3.30.565.10">
    <property type="entry name" value="Histidine kinase-like ATPase, C-terminal domain"/>
    <property type="match status" value="1"/>
</dbReference>
<evidence type="ECO:0000256" key="2">
    <source>
        <dbReference type="ARBA" id="ARBA00012438"/>
    </source>
</evidence>
<dbReference type="Gene3D" id="3.30.450.20">
    <property type="entry name" value="PAS domain"/>
    <property type="match status" value="1"/>
</dbReference>
<dbReference type="PANTHER" id="PTHR44936:SF10">
    <property type="entry name" value="SENSOR PROTEIN RSTB"/>
    <property type="match status" value="1"/>
</dbReference>
<dbReference type="InterPro" id="IPR000014">
    <property type="entry name" value="PAS"/>
</dbReference>
<protein>
    <recommendedName>
        <fullName evidence="2">histidine kinase</fullName>
        <ecNumber evidence="2">2.7.13.3</ecNumber>
    </recommendedName>
</protein>
<feature type="domain" description="Histidine kinase" evidence="7">
    <location>
        <begin position="215"/>
        <end position="418"/>
    </location>
</feature>
<evidence type="ECO:0000256" key="6">
    <source>
        <dbReference type="ARBA" id="ARBA00022840"/>
    </source>
</evidence>
<dbReference type="InterPro" id="IPR004358">
    <property type="entry name" value="Sig_transdc_His_kin-like_C"/>
</dbReference>
<evidence type="ECO:0000259" key="8">
    <source>
        <dbReference type="PROSITE" id="PS50112"/>
    </source>
</evidence>
<evidence type="ECO:0000313" key="10">
    <source>
        <dbReference type="EMBL" id="PAU84491.1"/>
    </source>
</evidence>
<dbReference type="PRINTS" id="PR00344">
    <property type="entry name" value="BCTRLSENSOR"/>
</dbReference>
<feature type="domain" description="PAS" evidence="8">
    <location>
        <begin position="75"/>
        <end position="123"/>
    </location>
</feature>
<feature type="domain" description="PAC" evidence="9">
    <location>
        <begin position="159"/>
        <end position="211"/>
    </location>
</feature>
<dbReference type="PROSITE" id="PS50112">
    <property type="entry name" value="PAS"/>
    <property type="match status" value="1"/>
</dbReference>
<dbReference type="GO" id="GO:0005524">
    <property type="term" value="F:ATP binding"/>
    <property type="evidence" value="ECO:0007669"/>
    <property type="project" value="UniProtKB-KW"/>
</dbReference>
<organism evidence="10 11">
    <name type="scientific">Halorubrum salipaludis</name>
    <dbReference type="NCBI Taxonomy" id="2032630"/>
    <lineage>
        <taxon>Archaea</taxon>
        <taxon>Methanobacteriati</taxon>
        <taxon>Methanobacteriota</taxon>
        <taxon>Stenosarchaea group</taxon>
        <taxon>Halobacteria</taxon>
        <taxon>Halobacteriales</taxon>
        <taxon>Haloferacaceae</taxon>
        <taxon>Halorubrum</taxon>
    </lineage>
</organism>
<proteinExistence type="predicted"/>
<keyword evidence="5" id="KW-0418">Kinase</keyword>
<comment type="catalytic activity">
    <reaction evidence="1">
        <text>ATP + protein L-histidine = ADP + protein N-phospho-L-histidine.</text>
        <dbReference type="EC" id="2.7.13.3"/>
    </reaction>
</comment>
<sequence length="418" mass="45806">MNRYEEQIVGALFDVVDAEEHGEARRLLMRAYESNATGDRDELIERLVSELVVVLNEELTRREGADVLTDTIGFLLDRFLSVVEVAPVAIVVVGPDGTVQLWNDGAERLFGWSESDALGRRFVSGEAETEAEAEVDGGAEAADPLESSLQRLRNGERLTGVEARHPHRDGSLLEVRFWAAPLRDRDGEFTGATYVATDIGERKRREQRLTVLNRVLRHNIRNDANVIAGHLEAIAANRPDDDPHVEAMDRRLSSIVDLSEAARQLERLQGSDGEESQTTYDLSSLVEGRAGDLRATHPTADVAVRSPADAEAVAHELFPYALDNVLENAIEHNDSPSPRVRVTVRADRDGASVTVADDGPGLPPHEREVLTRSDETKLTHSTGMGLWLVRWIVRASGGELRAAKSDLGGTAVTVSLRG</sequence>
<dbReference type="InterPro" id="IPR036890">
    <property type="entry name" value="HATPase_C_sf"/>
</dbReference>
<dbReference type="RefSeq" id="WP_095635769.1">
    <property type="nucleotide sequence ID" value="NZ_NSKC01000002.1"/>
</dbReference>